<evidence type="ECO:0000256" key="1">
    <source>
        <dbReference type="SAM" id="MobiDB-lite"/>
    </source>
</evidence>
<feature type="compositionally biased region" description="Basic and acidic residues" evidence="1">
    <location>
        <begin position="479"/>
        <end position="492"/>
    </location>
</feature>
<evidence type="ECO:0000313" key="3">
    <source>
        <dbReference type="Proteomes" id="UP000224006"/>
    </source>
</evidence>
<feature type="compositionally biased region" description="Polar residues" evidence="1">
    <location>
        <begin position="421"/>
        <end position="447"/>
    </location>
</feature>
<proteinExistence type="predicted"/>
<comment type="caution">
    <text evidence="2">The sequence shown here is derived from an EMBL/GenBank/DDBJ whole genome shotgun (WGS) entry which is preliminary data.</text>
</comment>
<evidence type="ECO:0000313" key="2">
    <source>
        <dbReference type="EMBL" id="PFH36665.1"/>
    </source>
</evidence>
<gene>
    <name evidence="2" type="ORF">BESB_048570</name>
</gene>
<name>A0A2A9MFB2_BESBE</name>
<feature type="compositionally biased region" description="Basic and acidic residues" evidence="1">
    <location>
        <begin position="352"/>
        <end position="370"/>
    </location>
</feature>
<dbReference type="AlphaFoldDB" id="A0A2A9MFB2"/>
<feature type="compositionally biased region" description="Low complexity" evidence="1">
    <location>
        <begin position="84"/>
        <end position="97"/>
    </location>
</feature>
<feature type="compositionally biased region" description="Basic and acidic residues" evidence="1">
    <location>
        <begin position="295"/>
        <end position="307"/>
    </location>
</feature>
<dbReference type="KEGG" id="bbes:BESB_048570"/>
<feature type="compositionally biased region" description="Basic and acidic residues" evidence="1">
    <location>
        <begin position="223"/>
        <end position="243"/>
    </location>
</feature>
<feature type="compositionally biased region" description="Low complexity" evidence="1">
    <location>
        <begin position="151"/>
        <end position="160"/>
    </location>
</feature>
<feature type="compositionally biased region" description="Basic and acidic residues" evidence="1">
    <location>
        <begin position="457"/>
        <end position="468"/>
    </location>
</feature>
<protein>
    <submittedName>
        <fullName evidence="2">Uncharacterized protein</fullName>
    </submittedName>
</protein>
<organism evidence="2 3">
    <name type="scientific">Besnoitia besnoiti</name>
    <name type="common">Apicomplexan protozoan</name>
    <dbReference type="NCBI Taxonomy" id="94643"/>
    <lineage>
        <taxon>Eukaryota</taxon>
        <taxon>Sar</taxon>
        <taxon>Alveolata</taxon>
        <taxon>Apicomplexa</taxon>
        <taxon>Conoidasida</taxon>
        <taxon>Coccidia</taxon>
        <taxon>Eucoccidiorida</taxon>
        <taxon>Eimeriorina</taxon>
        <taxon>Sarcocystidae</taxon>
        <taxon>Besnoitia</taxon>
    </lineage>
</organism>
<dbReference type="EMBL" id="NWUJ01000003">
    <property type="protein sequence ID" value="PFH36665.1"/>
    <property type="molecule type" value="Genomic_DNA"/>
</dbReference>
<feature type="compositionally biased region" description="Low complexity" evidence="1">
    <location>
        <begin position="339"/>
        <end position="348"/>
    </location>
</feature>
<dbReference type="VEuPathDB" id="ToxoDB:BESB_048570"/>
<feature type="compositionally biased region" description="Basic and acidic residues" evidence="1">
    <location>
        <begin position="171"/>
        <end position="181"/>
    </location>
</feature>
<reference evidence="2 3" key="1">
    <citation type="submission" date="2017-09" db="EMBL/GenBank/DDBJ databases">
        <title>Genome sequencing of Besnoitia besnoiti strain Bb-Ger1.</title>
        <authorList>
            <person name="Schares G."/>
            <person name="Venepally P."/>
            <person name="Lorenzi H.A."/>
        </authorList>
    </citation>
    <scope>NUCLEOTIDE SEQUENCE [LARGE SCALE GENOMIC DNA]</scope>
    <source>
        <strain evidence="2 3">Bb-Ger1</strain>
    </source>
</reference>
<sequence>MGSTCCKNIVHRTKAPIPPPDLPPPDPGAPWPGDTFRRAPAERAPAAEIHVALPSAEEPLSPSLSSPDKVAPCTSRSQTSEGLSAAATAGTPPVGASSCGSAQAIAGAWPGEAESTPGGRRDPGGGANAGGKEGAETSSRAARIRSAIVTAGSASSSSARRGLRARFARSAGDRERGREEGSGPTAPFPEDEAAPRRGSRFGGRQGETPTGGARKRHFRLFHRGGDVQWREKAGADRARHSTDEGSLQSLDTAAGVNGDEHLLVSYPPPELAAASARPSDGGKRAKKAGGGGKRRGQDAEGEERARGVSEAVASQRTSSVFARFRRSLRRTREGDRGRASSGSPSPRGKGTGWKETDGPVKRKGKAEEGGKGGGGGGKSGREELRKTTSTGSTVVGDEETFRRLSAPPEDQAVARLGRQSLHGSSNNTSRFVSPDSDFTTTAGSPLSTRGVEDGEEEARGARGAEKESSAQAAAQTPEKNCETKRSGDDSWA</sequence>
<feature type="compositionally biased region" description="Basic residues" evidence="1">
    <location>
        <begin position="213"/>
        <end position="222"/>
    </location>
</feature>
<dbReference type="RefSeq" id="XP_029220674.1">
    <property type="nucleotide sequence ID" value="XM_029363308.1"/>
</dbReference>
<keyword evidence="3" id="KW-1185">Reference proteome</keyword>
<feature type="compositionally biased region" description="Low complexity" evidence="1">
    <location>
        <begin position="42"/>
        <end position="67"/>
    </location>
</feature>
<feature type="region of interest" description="Disordered" evidence="1">
    <location>
        <begin position="1"/>
        <end position="492"/>
    </location>
</feature>
<dbReference type="Proteomes" id="UP000224006">
    <property type="component" value="Chromosome III"/>
</dbReference>
<feature type="compositionally biased region" description="Pro residues" evidence="1">
    <location>
        <begin position="16"/>
        <end position="30"/>
    </location>
</feature>
<dbReference type="GeneID" id="40309787"/>
<accession>A0A2A9MFB2</accession>